<evidence type="ECO:0000313" key="12">
    <source>
        <dbReference type="Proteomes" id="UP000663870"/>
    </source>
</evidence>
<keyword evidence="12" id="KW-1185">Reference proteome</keyword>
<dbReference type="Proteomes" id="UP000663854">
    <property type="component" value="Unassembled WGS sequence"/>
</dbReference>
<feature type="compositionally biased region" description="Low complexity" evidence="6">
    <location>
        <begin position="262"/>
        <end position="277"/>
    </location>
</feature>
<evidence type="ECO:0000256" key="2">
    <source>
        <dbReference type="ARBA" id="ARBA00023015"/>
    </source>
</evidence>
<sequence length="277" mass="31165">MSNVSSLINNSNIETNISPISFVISTSINPSTLSLDHTKSNKIYSENLVITQPTINKLLSETIKQEEFENKSLEEVYSIGNLSKTNIIQLLSPPTTVTTIHLQSRETLNTISTIPMTNTSGHLMSTLNPAHLSDNVGSYFVSGLNDLGSNYKLNPSSNTDLPSPSSSSNSSNPPSSSQQQHQQQQHQHHQVRRHGEGNDPTRKREMRLQKNREAARECRRKKKEYIKCLEERVAVLETQNKALIEELRQLKELYCQREETNNKNNSKTSSTTTTSTR</sequence>
<dbReference type="GO" id="GO:0000978">
    <property type="term" value="F:RNA polymerase II cis-regulatory region sequence-specific DNA binding"/>
    <property type="evidence" value="ECO:0007669"/>
    <property type="project" value="TreeGrafter"/>
</dbReference>
<dbReference type="InterPro" id="IPR004827">
    <property type="entry name" value="bZIP"/>
</dbReference>
<keyword evidence="5" id="KW-0539">Nucleus</keyword>
<keyword evidence="3" id="KW-0238">DNA-binding</keyword>
<feature type="domain" description="BZIP" evidence="7">
    <location>
        <begin position="201"/>
        <end position="252"/>
    </location>
</feature>
<evidence type="ECO:0000313" key="10">
    <source>
        <dbReference type="EMBL" id="CAF1099293.1"/>
    </source>
</evidence>
<dbReference type="SUPFAM" id="SSF57959">
    <property type="entry name" value="Leucine zipper domain"/>
    <property type="match status" value="1"/>
</dbReference>
<evidence type="ECO:0000256" key="1">
    <source>
        <dbReference type="ARBA" id="ARBA00004123"/>
    </source>
</evidence>
<dbReference type="InterPro" id="IPR001630">
    <property type="entry name" value="Leuzip_CREB"/>
</dbReference>
<dbReference type="FunFam" id="1.20.5.170:FF:000003">
    <property type="entry name" value="cAMP-responsive element modulator isoform X2"/>
    <property type="match status" value="1"/>
</dbReference>
<dbReference type="GO" id="GO:0005667">
    <property type="term" value="C:transcription regulator complex"/>
    <property type="evidence" value="ECO:0007669"/>
    <property type="project" value="TreeGrafter"/>
</dbReference>
<proteinExistence type="predicted"/>
<organism evidence="8 11">
    <name type="scientific">Rotaria sordida</name>
    <dbReference type="NCBI Taxonomy" id="392033"/>
    <lineage>
        <taxon>Eukaryota</taxon>
        <taxon>Metazoa</taxon>
        <taxon>Spiralia</taxon>
        <taxon>Gnathifera</taxon>
        <taxon>Rotifera</taxon>
        <taxon>Eurotatoria</taxon>
        <taxon>Bdelloidea</taxon>
        <taxon>Philodinida</taxon>
        <taxon>Philodinidae</taxon>
        <taxon>Rotaria</taxon>
    </lineage>
</organism>
<dbReference type="CDD" id="cd14690">
    <property type="entry name" value="bZIP_CREB1"/>
    <property type="match status" value="1"/>
</dbReference>
<evidence type="ECO:0000313" key="11">
    <source>
        <dbReference type="Proteomes" id="UP000663854"/>
    </source>
</evidence>
<dbReference type="SMART" id="SM00338">
    <property type="entry name" value="BRLZ"/>
    <property type="match status" value="1"/>
</dbReference>
<dbReference type="PROSITE" id="PS50217">
    <property type="entry name" value="BZIP"/>
    <property type="match status" value="1"/>
</dbReference>
<dbReference type="Gene3D" id="1.20.5.170">
    <property type="match status" value="1"/>
</dbReference>
<comment type="subcellular location">
    <subcellularLocation>
        <location evidence="1">Nucleus</location>
    </subcellularLocation>
</comment>
<evidence type="ECO:0000313" key="8">
    <source>
        <dbReference type="EMBL" id="CAF0827425.1"/>
    </source>
</evidence>
<accession>A0A813USK1</accession>
<feature type="region of interest" description="Disordered" evidence="6">
    <location>
        <begin position="256"/>
        <end position="277"/>
    </location>
</feature>
<dbReference type="PANTHER" id="PTHR45879:SF3">
    <property type="entry name" value="CYCLIC AMP RESPONSE ELEMENT-BINDING PROTEIN B"/>
    <property type="match status" value="1"/>
</dbReference>
<gene>
    <name evidence="9" type="ORF">JXQ802_LOCUS18887</name>
    <name evidence="10" type="ORF">JXQ802_LOCUS19114</name>
    <name evidence="8" type="ORF">PYM288_LOCUS5906</name>
</gene>
<dbReference type="PRINTS" id="PR00041">
    <property type="entry name" value="LEUZIPPRCREB"/>
</dbReference>
<dbReference type="EMBL" id="CAJNOL010000505">
    <property type="protein sequence ID" value="CAF1094799.1"/>
    <property type="molecule type" value="Genomic_DNA"/>
</dbReference>
<evidence type="ECO:0000313" key="9">
    <source>
        <dbReference type="EMBL" id="CAF1094799.1"/>
    </source>
</evidence>
<name>A0A813USK1_9BILA</name>
<dbReference type="GO" id="GO:0000981">
    <property type="term" value="F:DNA-binding transcription factor activity, RNA polymerase II-specific"/>
    <property type="evidence" value="ECO:0007669"/>
    <property type="project" value="TreeGrafter"/>
</dbReference>
<reference evidence="8" key="1">
    <citation type="submission" date="2021-02" db="EMBL/GenBank/DDBJ databases">
        <authorList>
            <person name="Nowell W R."/>
        </authorList>
    </citation>
    <scope>NUCLEOTIDE SEQUENCE</scope>
</reference>
<dbReference type="EMBL" id="CAJNOL010000517">
    <property type="protein sequence ID" value="CAF1099293.1"/>
    <property type="molecule type" value="Genomic_DNA"/>
</dbReference>
<feature type="region of interest" description="Disordered" evidence="6">
    <location>
        <begin position="151"/>
        <end position="217"/>
    </location>
</feature>
<protein>
    <recommendedName>
        <fullName evidence="7">BZIP domain-containing protein</fullName>
    </recommendedName>
</protein>
<evidence type="ECO:0000256" key="3">
    <source>
        <dbReference type="ARBA" id="ARBA00023125"/>
    </source>
</evidence>
<evidence type="ECO:0000259" key="7">
    <source>
        <dbReference type="PROSITE" id="PS50217"/>
    </source>
</evidence>
<keyword evidence="4" id="KW-0804">Transcription</keyword>
<evidence type="ECO:0000256" key="6">
    <source>
        <dbReference type="SAM" id="MobiDB-lite"/>
    </source>
</evidence>
<dbReference type="InterPro" id="IPR046347">
    <property type="entry name" value="bZIP_sf"/>
</dbReference>
<dbReference type="Pfam" id="PF00170">
    <property type="entry name" value="bZIP_1"/>
    <property type="match status" value="1"/>
</dbReference>
<dbReference type="GO" id="GO:0005634">
    <property type="term" value="C:nucleus"/>
    <property type="evidence" value="ECO:0007669"/>
    <property type="project" value="UniProtKB-SubCell"/>
</dbReference>
<keyword evidence="2" id="KW-0805">Transcription regulation</keyword>
<evidence type="ECO:0000256" key="4">
    <source>
        <dbReference type="ARBA" id="ARBA00023163"/>
    </source>
</evidence>
<dbReference type="PANTHER" id="PTHR45879">
    <property type="entry name" value="CYCLIC AMP RESPONSE ELEMENT-BINDING PROTEIN B"/>
    <property type="match status" value="1"/>
</dbReference>
<comment type="caution">
    <text evidence="8">The sequence shown here is derived from an EMBL/GenBank/DDBJ whole genome shotgun (WGS) entry which is preliminary data.</text>
</comment>
<feature type="compositionally biased region" description="Basic and acidic residues" evidence="6">
    <location>
        <begin position="193"/>
        <end position="217"/>
    </location>
</feature>
<feature type="compositionally biased region" description="Polar residues" evidence="6">
    <location>
        <begin position="151"/>
        <end position="161"/>
    </location>
</feature>
<evidence type="ECO:0000256" key="5">
    <source>
        <dbReference type="ARBA" id="ARBA00023242"/>
    </source>
</evidence>
<dbReference type="EMBL" id="CAJNOH010000063">
    <property type="protein sequence ID" value="CAF0827425.1"/>
    <property type="molecule type" value="Genomic_DNA"/>
</dbReference>
<dbReference type="Proteomes" id="UP000663870">
    <property type="component" value="Unassembled WGS sequence"/>
</dbReference>
<feature type="compositionally biased region" description="Low complexity" evidence="6">
    <location>
        <begin position="162"/>
        <end position="185"/>
    </location>
</feature>
<dbReference type="AlphaFoldDB" id="A0A813USK1"/>
<dbReference type="PROSITE" id="PS00036">
    <property type="entry name" value="BZIP_BASIC"/>
    <property type="match status" value="1"/>
</dbReference>